<dbReference type="InterPro" id="IPR031807">
    <property type="entry name" value="HicB-like"/>
</dbReference>
<dbReference type="Proteomes" id="UP000231293">
    <property type="component" value="Unassembled WGS sequence"/>
</dbReference>
<name>A0A2N9WUR2_9NEIS</name>
<dbReference type="PANTHER" id="PTHR34504">
    <property type="entry name" value="ANTITOXIN HICB"/>
    <property type="match status" value="1"/>
</dbReference>
<dbReference type="RefSeq" id="WP_100113488.1">
    <property type="nucleotide sequence ID" value="NZ_MDVB01000054.1"/>
</dbReference>
<evidence type="ECO:0000313" key="2">
    <source>
        <dbReference type="EMBL" id="PIT16442.1"/>
    </source>
</evidence>
<sequence length="134" mass="15043">MFLYIAIQKDGNTGYGVTVPALPGCFSYGDTLEAAITNTKEAIQFHLEGILEDGEEPVIEQISLDNLINNSDYAGAQWFGVEVNIDHLTLKPERFNVSWPKYILDKVDQYVLLTHDNRSNFLAKAALDRINHLS</sequence>
<dbReference type="SUPFAM" id="SSF143100">
    <property type="entry name" value="TTHA1013/TTHA0281-like"/>
    <property type="match status" value="1"/>
</dbReference>
<evidence type="ECO:0000313" key="3">
    <source>
        <dbReference type="Proteomes" id="UP000231293"/>
    </source>
</evidence>
<organism evidence="2 3">
    <name type="scientific">Snodgrassella alvi</name>
    <dbReference type="NCBI Taxonomy" id="1196083"/>
    <lineage>
        <taxon>Bacteria</taxon>
        <taxon>Pseudomonadati</taxon>
        <taxon>Pseudomonadota</taxon>
        <taxon>Betaproteobacteria</taxon>
        <taxon>Neisseriales</taxon>
        <taxon>Neisseriaceae</taxon>
        <taxon>Snodgrassella</taxon>
    </lineage>
</organism>
<dbReference type="InterPro" id="IPR051404">
    <property type="entry name" value="TA_system_antitoxin"/>
</dbReference>
<gene>
    <name evidence="2" type="ORF">BGI32_04730</name>
</gene>
<dbReference type="AlphaFoldDB" id="A0A2N9WUR2"/>
<comment type="caution">
    <text evidence="2">The sequence shown here is derived from an EMBL/GenBank/DDBJ whole genome shotgun (WGS) entry which is preliminary data.</text>
</comment>
<accession>A0A2N9WUR2</accession>
<dbReference type="Pfam" id="PF15919">
    <property type="entry name" value="HicB_lk_antitox"/>
    <property type="match status" value="1"/>
</dbReference>
<feature type="domain" description="HicB-like antitoxin of toxin-antitoxin system" evidence="1">
    <location>
        <begin position="5"/>
        <end position="126"/>
    </location>
</feature>
<reference evidence="2 3" key="1">
    <citation type="journal article" date="2017" name="MBio">
        <title>Type VI secretion-mediated competition in the bee gut microbiome.</title>
        <authorList>
            <person name="Steele M.I."/>
            <person name="Kwong W.K."/>
            <person name="Powell J.E."/>
            <person name="Whiteley M."/>
            <person name="Moran N.A."/>
        </authorList>
    </citation>
    <scope>NUCLEOTIDE SEQUENCE [LARGE SCALE GENOMIC DNA]</scope>
    <source>
        <strain evidence="2 3">App2-2</strain>
    </source>
</reference>
<dbReference type="InterPro" id="IPR035069">
    <property type="entry name" value="TTHA1013/TTHA0281-like"/>
</dbReference>
<protein>
    <recommendedName>
        <fullName evidence="1">HicB-like antitoxin of toxin-antitoxin system domain-containing protein</fullName>
    </recommendedName>
</protein>
<proteinExistence type="predicted"/>
<dbReference type="EMBL" id="MDVB01000054">
    <property type="protein sequence ID" value="PIT16442.1"/>
    <property type="molecule type" value="Genomic_DNA"/>
</dbReference>
<dbReference type="Gene3D" id="3.30.160.250">
    <property type="match status" value="1"/>
</dbReference>
<dbReference type="PANTHER" id="PTHR34504:SF2">
    <property type="entry name" value="UPF0150 PROTEIN SSL0259"/>
    <property type="match status" value="1"/>
</dbReference>
<evidence type="ECO:0000259" key="1">
    <source>
        <dbReference type="Pfam" id="PF15919"/>
    </source>
</evidence>